<dbReference type="AlphaFoldDB" id="A0A0E9WHI5"/>
<accession>A0A0E9WHI5</accession>
<proteinExistence type="predicted"/>
<dbReference type="EMBL" id="GBXM01019527">
    <property type="protein sequence ID" value="JAH89050.1"/>
    <property type="molecule type" value="Transcribed_RNA"/>
</dbReference>
<name>A0A0E9WHI5_ANGAN</name>
<organism evidence="2">
    <name type="scientific">Anguilla anguilla</name>
    <name type="common">European freshwater eel</name>
    <name type="synonym">Muraena anguilla</name>
    <dbReference type="NCBI Taxonomy" id="7936"/>
    <lineage>
        <taxon>Eukaryota</taxon>
        <taxon>Metazoa</taxon>
        <taxon>Chordata</taxon>
        <taxon>Craniata</taxon>
        <taxon>Vertebrata</taxon>
        <taxon>Euteleostomi</taxon>
        <taxon>Actinopterygii</taxon>
        <taxon>Neopterygii</taxon>
        <taxon>Teleostei</taxon>
        <taxon>Anguilliformes</taxon>
        <taxon>Anguillidae</taxon>
        <taxon>Anguilla</taxon>
    </lineage>
</organism>
<reference evidence="2" key="1">
    <citation type="submission" date="2014-11" db="EMBL/GenBank/DDBJ databases">
        <authorList>
            <person name="Amaro Gonzalez C."/>
        </authorList>
    </citation>
    <scope>NUCLEOTIDE SEQUENCE</scope>
</reference>
<reference evidence="2" key="2">
    <citation type="journal article" date="2015" name="Fish Shellfish Immunol.">
        <title>Early steps in the European eel (Anguilla anguilla)-Vibrio vulnificus interaction in the gills: Role of the RtxA13 toxin.</title>
        <authorList>
            <person name="Callol A."/>
            <person name="Pajuelo D."/>
            <person name="Ebbesson L."/>
            <person name="Teles M."/>
            <person name="MacKenzie S."/>
            <person name="Amaro C."/>
        </authorList>
    </citation>
    <scope>NUCLEOTIDE SEQUENCE</scope>
</reference>
<feature type="compositionally biased region" description="Polar residues" evidence="1">
    <location>
        <begin position="48"/>
        <end position="58"/>
    </location>
</feature>
<feature type="compositionally biased region" description="Low complexity" evidence="1">
    <location>
        <begin position="34"/>
        <end position="47"/>
    </location>
</feature>
<evidence type="ECO:0000256" key="1">
    <source>
        <dbReference type="SAM" id="MobiDB-lite"/>
    </source>
</evidence>
<evidence type="ECO:0000313" key="2">
    <source>
        <dbReference type="EMBL" id="JAH89050.1"/>
    </source>
</evidence>
<feature type="region of interest" description="Disordered" evidence="1">
    <location>
        <begin position="20"/>
        <end position="58"/>
    </location>
</feature>
<protein>
    <submittedName>
        <fullName evidence="2">Uncharacterized protein</fullName>
    </submittedName>
</protein>
<sequence>MYTIYTCKRRLWKVNSAWSSAIPQGSDHGDGYYDNSSNDNNNNNNNNKAIMNRNTSVL</sequence>